<comment type="caution">
    <text evidence="8">The sequence shown here is derived from an EMBL/GenBank/DDBJ whole genome shotgun (WGS) entry which is preliminary data.</text>
</comment>
<feature type="domain" description="UmuC" evidence="6">
    <location>
        <begin position="36"/>
        <end position="147"/>
    </location>
</feature>
<keyword evidence="3" id="KW-0227">DNA damage</keyword>
<dbReference type="SUPFAM" id="SSF56672">
    <property type="entry name" value="DNA/RNA polymerases"/>
    <property type="match status" value="1"/>
</dbReference>
<dbReference type="CDD" id="cd03468">
    <property type="entry name" value="PolY_like"/>
    <property type="match status" value="1"/>
</dbReference>
<dbReference type="AlphaFoldDB" id="A0A2W7QJI0"/>
<feature type="domain" description="DNA polymerase Y-family little finger" evidence="7">
    <location>
        <begin position="237"/>
        <end position="320"/>
    </location>
</feature>
<gene>
    <name evidence="8" type="ORF">LX76_04195</name>
</gene>
<comment type="catalytic activity">
    <reaction evidence="5">
        <text>DNA(n) + a 2'-deoxyribonucleoside 5'-triphosphate = DNA(n+1) + diphosphate</text>
        <dbReference type="Rhea" id="RHEA:22508"/>
        <dbReference type="Rhea" id="RHEA-COMP:17339"/>
        <dbReference type="Rhea" id="RHEA-COMP:17340"/>
        <dbReference type="ChEBI" id="CHEBI:33019"/>
        <dbReference type="ChEBI" id="CHEBI:61560"/>
        <dbReference type="ChEBI" id="CHEBI:173112"/>
        <dbReference type="EC" id="2.7.7.7"/>
    </reaction>
</comment>
<dbReference type="Pfam" id="PF00817">
    <property type="entry name" value="IMS"/>
    <property type="match status" value="1"/>
</dbReference>
<dbReference type="PANTHER" id="PTHR35369">
    <property type="entry name" value="BLR3025 PROTEIN-RELATED"/>
    <property type="match status" value="1"/>
</dbReference>
<organism evidence="8 9">
    <name type="scientific">Cereibacter changlensis</name>
    <dbReference type="NCBI Taxonomy" id="402884"/>
    <lineage>
        <taxon>Bacteria</taxon>
        <taxon>Pseudomonadati</taxon>
        <taxon>Pseudomonadota</taxon>
        <taxon>Alphaproteobacteria</taxon>
        <taxon>Rhodobacterales</taxon>
        <taxon>Paracoccaceae</taxon>
        <taxon>Cereibacter</taxon>
    </lineage>
</organism>
<dbReference type="GO" id="GO:0003684">
    <property type="term" value="F:damaged DNA binding"/>
    <property type="evidence" value="ECO:0007669"/>
    <property type="project" value="InterPro"/>
</dbReference>
<comment type="subunit">
    <text evidence="1">Monomer.</text>
</comment>
<dbReference type="InterPro" id="IPR050356">
    <property type="entry name" value="SulA_CellDiv_inhibitor"/>
</dbReference>
<sequence length="492" mass="52802">MARRLLSIWFPRLASDASLRARPVEGPFALTLRSGASDHVHCLNPAASARGLGRGMSLADARAICPDLATRPADLAREAAALAGLRRWAGRYAPMVAGDGADGLMADISGVPHLFGGEEDLREDLQARLERAGLASVSAIAGSRGAAHALARHGGGIVPDGRLAEGIGPLPVSALRLDHATTAALAQVGLTRIADLIPLPRAPLARRFGATLGLRLDQALGAQAEPVAPEPEAPHFGVRMTLPDPIGLQSDVMAGLERLLERLCAKLALHRRGARRLRLELRRVDRGMTEVEIGLARPMRDPARIAALFARGVAEIDSGFGIDALRLSAPLTEALAPEQLGGEVALRQEDALADLLSSLGNRIGFERVLRLLPAQSLIPERSFLTSPAAYTAAEPMPATGGPQRPITIFPPEPVSASAGVPPASFRWRRMRFTTLRATGPERIAPEWWLDDPAWRSGLRDYWRIETREGPRLWLFLTPQAGEQGWFAQGEFA</sequence>
<evidence type="ECO:0000313" key="9">
    <source>
        <dbReference type="Proteomes" id="UP000249538"/>
    </source>
</evidence>
<evidence type="ECO:0000256" key="3">
    <source>
        <dbReference type="ARBA" id="ARBA00022763"/>
    </source>
</evidence>
<evidence type="ECO:0000256" key="1">
    <source>
        <dbReference type="ARBA" id="ARBA00011245"/>
    </source>
</evidence>
<comment type="function">
    <text evidence="4">Poorly processive, error-prone DNA polymerase involved in untargeted mutagenesis. Copies undamaged DNA at stalled replication forks, which arise in vivo from mismatched or misaligned primer ends. These misaligned primers can be extended by PolIV. Exhibits no 3'-5' exonuclease (proofreading) activity. May be involved in translesional synthesis, in conjunction with the beta clamp from PolIII.</text>
</comment>
<name>A0A2W7QJI0_9RHOB</name>
<dbReference type="EMBL" id="QKZS01000021">
    <property type="protein sequence ID" value="PZX48624.1"/>
    <property type="molecule type" value="Genomic_DNA"/>
</dbReference>
<dbReference type="EC" id="2.7.7.7" evidence="2"/>
<dbReference type="RefSeq" id="WP_111467538.1">
    <property type="nucleotide sequence ID" value="NZ_QKZS01000021.1"/>
</dbReference>
<protein>
    <recommendedName>
        <fullName evidence="2">DNA-directed DNA polymerase</fullName>
        <ecNumber evidence="2">2.7.7.7</ecNumber>
    </recommendedName>
</protein>
<dbReference type="InterPro" id="IPR043502">
    <property type="entry name" value="DNA/RNA_pol_sf"/>
</dbReference>
<dbReference type="InterPro" id="IPR001126">
    <property type="entry name" value="UmuC"/>
</dbReference>
<evidence type="ECO:0000256" key="2">
    <source>
        <dbReference type="ARBA" id="ARBA00012417"/>
    </source>
</evidence>
<evidence type="ECO:0000313" key="8">
    <source>
        <dbReference type="EMBL" id="PZX48624.1"/>
    </source>
</evidence>
<dbReference type="Pfam" id="PF11799">
    <property type="entry name" value="IMS_C"/>
    <property type="match status" value="1"/>
</dbReference>
<evidence type="ECO:0000259" key="6">
    <source>
        <dbReference type="Pfam" id="PF00817"/>
    </source>
</evidence>
<proteinExistence type="predicted"/>
<evidence type="ECO:0000259" key="7">
    <source>
        <dbReference type="Pfam" id="PF11799"/>
    </source>
</evidence>
<dbReference type="Proteomes" id="UP000249538">
    <property type="component" value="Unassembled WGS sequence"/>
</dbReference>
<dbReference type="GO" id="GO:0006281">
    <property type="term" value="P:DNA repair"/>
    <property type="evidence" value="ECO:0007669"/>
    <property type="project" value="InterPro"/>
</dbReference>
<dbReference type="InterPro" id="IPR017961">
    <property type="entry name" value="DNA_pol_Y-fam_little_finger"/>
</dbReference>
<evidence type="ECO:0000256" key="4">
    <source>
        <dbReference type="ARBA" id="ARBA00025589"/>
    </source>
</evidence>
<dbReference type="PANTHER" id="PTHR35369:SF2">
    <property type="entry name" value="BLR3025 PROTEIN"/>
    <property type="match status" value="1"/>
</dbReference>
<accession>A0A2W7QJI0</accession>
<evidence type="ECO:0000256" key="5">
    <source>
        <dbReference type="ARBA" id="ARBA00049244"/>
    </source>
</evidence>
<reference evidence="8 9" key="1">
    <citation type="submission" date="2018-06" db="EMBL/GenBank/DDBJ databases">
        <title>Genomic Encyclopedia of Archaeal and Bacterial Type Strains, Phase II (KMG-II): from individual species to whole genera.</title>
        <authorList>
            <person name="Goeker M."/>
        </authorList>
    </citation>
    <scope>NUCLEOTIDE SEQUENCE [LARGE SCALE GENOMIC DNA]</scope>
    <source>
        <strain evidence="8 9">DSM 18774</strain>
    </source>
</reference>